<dbReference type="Proteomes" id="UP000006426">
    <property type="component" value="Plasmid pmppla107"/>
</dbReference>
<geneLocation type="plasmid" evidence="2">
    <name>pmppla107</name>
</geneLocation>
<name>A0AAD0PWG1_PSEAV</name>
<dbReference type="GeneID" id="39474700"/>
<dbReference type="AlphaFoldDB" id="A0AAD0PWG1"/>
<organism evidence="1 2">
    <name type="scientific">Pseudomonas amygdali pv. lachrymans str. M301315</name>
    <dbReference type="NCBI Taxonomy" id="629260"/>
    <lineage>
        <taxon>Bacteria</taxon>
        <taxon>Pseudomonadati</taxon>
        <taxon>Pseudomonadota</taxon>
        <taxon>Gammaproteobacteria</taxon>
        <taxon>Pseudomonadales</taxon>
        <taxon>Pseudomonadaceae</taxon>
        <taxon>Pseudomonas</taxon>
        <taxon>Pseudomonas amygdali</taxon>
    </lineage>
</organism>
<protein>
    <submittedName>
        <fullName evidence="1">Uncharacterized protein</fullName>
    </submittedName>
</protein>
<evidence type="ECO:0000313" key="1">
    <source>
        <dbReference type="EMBL" id="AXH60003.1"/>
    </source>
</evidence>
<gene>
    <name evidence="1" type="ORF">PLA107_032780</name>
</gene>
<sequence length="556" mass="62621">MNFEADLEALGQVDSNLSRYIRGFMTQAQNILGEELSLNECAQCLAPLIHQRKQDNPFYLTAMLKPIHDALTAIPMTKFLLEHGPALLDNMGIFLRNRVGITQQQLMGRPPLLLETLDLAPDDYKTAQRWIGQFASVATRRLSHELLSKLMIGYSADADDCLIKMYDLFIEQQEELQHPGADQSRLRIDARAMARLLQMHSFVPWSYMHPFWAVPTHASGVETPFTQLAKAVYGLSNNFKVTLKAWKGISPDRLEAIFAEVLSEKTKRTLDAEGALSDGFGDYDQPAVASLMRDLTNTAQMMIISGEPVRTVLDELERRGFALEALSPVPQNLNKTLSQNMLLTTLFPFKHHWDEFGITPESYHGNRAILTHLEDDRDVRSSMGRYTGDYGLSGIISVPAQEKLEKRFPYVIPSYYFGEEIPDSEVMRIVATLIPEIDSGEVFANARIDSSLNCPQVVAKLGDDLLLKLIAELVQGDPDAEVNYGQIFNMVRSELMGTWVSHLSHECFEAMLKGFNENEQTEWLEVAVQHRRPSKDLLSQLNGRVIDSCLSQDLGL</sequence>
<reference evidence="1 2" key="1">
    <citation type="journal article" date="2011" name="PLoS Pathog.">
        <title>Dynamic evolution of pathogenicity revealed by sequencing and comparative genomics of 19 Pseudomonas syringae isolates.</title>
        <authorList>
            <person name="Baltrus D.A."/>
            <person name="Nishimura M.T."/>
            <person name="Romanchuk A."/>
            <person name="Chang J.H."/>
            <person name="Mukhtar M.S."/>
            <person name="Cherkis K."/>
            <person name="Roach J."/>
            <person name="Grant S.R."/>
            <person name="Jones C.D."/>
            <person name="Dangl J.L."/>
        </authorList>
    </citation>
    <scope>NUCLEOTIDE SEQUENCE [LARGE SCALE GENOMIC DNA]</scope>
    <source>
        <strain evidence="1 2">M301315</strain>
    </source>
</reference>
<dbReference type="EMBL" id="CP031226">
    <property type="protein sequence ID" value="AXH60003.1"/>
    <property type="molecule type" value="Genomic_DNA"/>
</dbReference>
<dbReference type="RefSeq" id="WP_005741669.1">
    <property type="nucleotide sequence ID" value="NZ_CP031226.1"/>
</dbReference>
<keyword evidence="1" id="KW-0614">Plasmid</keyword>
<proteinExistence type="predicted"/>
<accession>A0AAD0PWG1</accession>
<evidence type="ECO:0000313" key="2">
    <source>
        <dbReference type="Proteomes" id="UP000006426"/>
    </source>
</evidence>